<dbReference type="AlphaFoldDB" id="X0VX58"/>
<name>X0VX58_9ZZZZ</name>
<dbReference type="EMBL" id="BARS01039793">
    <property type="protein sequence ID" value="GAG23014.1"/>
    <property type="molecule type" value="Genomic_DNA"/>
</dbReference>
<proteinExistence type="predicted"/>
<feature type="transmembrane region" description="Helical" evidence="1">
    <location>
        <begin position="107"/>
        <end position="127"/>
    </location>
</feature>
<feature type="non-terminal residue" evidence="2">
    <location>
        <position position="147"/>
    </location>
</feature>
<keyword evidence="1" id="KW-0812">Transmembrane</keyword>
<reference evidence="2" key="1">
    <citation type="journal article" date="2014" name="Front. Microbiol.">
        <title>High frequency of phylogenetically diverse reductive dehalogenase-homologous genes in deep subseafloor sedimentary metagenomes.</title>
        <authorList>
            <person name="Kawai M."/>
            <person name="Futagami T."/>
            <person name="Toyoda A."/>
            <person name="Takaki Y."/>
            <person name="Nishi S."/>
            <person name="Hori S."/>
            <person name="Arai W."/>
            <person name="Tsubouchi T."/>
            <person name="Morono Y."/>
            <person name="Uchiyama I."/>
            <person name="Ito T."/>
            <person name="Fujiyama A."/>
            <person name="Inagaki F."/>
            <person name="Takami H."/>
        </authorList>
    </citation>
    <scope>NUCLEOTIDE SEQUENCE</scope>
    <source>
        <strain evidence="2">Expedition CK06-06</strain>
    </source>
</reference>
<evidence type="ECO:0000313" key="2">
    <source>
        <dbReference type="EMBL" id="GAG23014.1"/>
    </source>
</evidence>
<keyword evidence="1" id="KW-1133">Transmembrane helix</keyword>
<keyword evidence="1" id="KW-0472">Membrane</keyword>
<organism evidence="2">
    <name type="scientific">marine sediment metagenome</name>
    <dbReference type="NCBI Taxonomy" id="412755"/>
    <lineage>
        <taxon>unclassified sequences</taxon>
        <taxon>metagenomes</taxon>
        <taxon>ecological metagenomes</taxon>
    </lineage>
</organism>
<accession>X0VX58</accession>
<evidence type="ECO:0000256" key="1">
    <source>
        <dbReference type="SAM" id="Phobius"/>
    </source>
</evidence>
<protein>
    <submittedName>
        <fullName evidence="2">Uncharacterized protein</fullName>
    </submittedName>
</protein>
<feature type="transmembrane region" description="Helical" evidence="1">
    <location>
        <begin position="72"/>
        <end position="95"/>
    </location>
</feature>
<sequence>MDNADNNEYIFSPREMYYGSIVTGKREPEIWGFPPELDPDGDGIVTGNNSGLIYNKVGPQGERSYTPLIENVIAIFKMVIIIMAITTGAVGAWYGTFGCIGEYIQTSWIWVSQTVIFCVILVNIWIVNAESPDAFHEATWTGWSIVG</sequence>
<comment type="caution">
    <text evidence="2">The sequence shown here is derived from an EMBL/GenBank/DDBJ whole genome shotgun (WGS) entry which is preliminary data.</text>
</comment>
<gene>
    <name evidence="2" type="ORF">S01H1_60742</name>
</gene>